<evidence type="ECO:0000313" key="9">
    <source>
        <dbReference type="EMBL" id="OGY67266.1"/>
    </source>
</evidence>
<keyword evidence="9" id="KW-0489">Methyltransferase</keyword>
<evidence type="ECO:0000256" key="6">
    <source>
        <dbReference type="HAMAP-Rule" id="MF_00051"/>
    </source>
</evidence>
<dbReference type="GO" id="GO:0032259">
    <property type="term" value="P:methylation"/>
    <property type="evidence" value="ECO:0007669"/>
    <property type="project" value="UniProtKB-KW"/>
</dbReference>
<feature type="site" description="Plays an important role in substrate specificity" evidence="6">
    <location>
        <position position="223"/>
    </location>
</feature>
<organism evidence="9 10">
    <name type="scientific">Candidatus Harrisonbacteria bacterium RIFCSPLOWO2_02_FULL_41_13b</name>
    <dbReference type="NCBI Taxonomy" id="1798409"/>
    <lineage>
        <taxon>Bacteria</taxon>
        <taxon>Candidatus Harrisoniibacteriota</taxon>
    </lineage>
</organism>
<evidence type="ECO:0000313" key="10">
    <source>
        <dbReference type="Proteomes" id="UP000177690"/>
    </source>
</evidence>
<evidence type="ECO:0000256" key="5">
    <source>
        <dbReference type="ARBA" id="ARBA00022898"/>
    </source>
</evidence>
<comment type="cofactor">
    <cofactor evidence="1 6 7">
        <name>pyridoxal 5'-phosphate</name>
        <dbReference type="ChEBI" id="CHEBI:597326"/>
    </cofactor>
</comment>
<dbReference type="GO" id="GO:0004372">
    <property type="term" value="F:glycine hydroxymethyltransferase activity"/>
    <property type="evidence" value="ECO:0007669"/>
    <property type="project" value="UniProtKB-UniRule"/>
</dbReference>
<dbReference type="GO" id="GO:0019264">
    <property type="term" value="P:glycine biosynthetic process from serine"/>
    <property type="evidence" value="ECO:0007669"/>
    <property type="project" value="UniProtKB-UniRule"/>
</dbReference>
<dbReference type="EMBL" id="MHJL01000027">
    <property type="protein sequence ID" value="OGY67266.1"/>
    <property type="molecule type" value="Genomic_DNA"/>
</dbReference>
<keyword evidence="5 6" id="KW-0663">Pyridoxal phosphate</keyword>
<dbReference type="STRING" id="1798409.A3I24_01155"/>
<comment type="catalytic activity">
    <reaction evidence="6">
        <text>(6R)-5,10-methylene-5,6,7,8-tetrahydrofolate + glycine + H2O = (6S)-5,6,7,8-tetrahydrofolate + L-serine</text>
        <dbReference type="Rhea" id="RHEA:15481"/>
        <dbReference type="ChEBI" id="CHEBI:15377"/>
        <dbReference type="ChEBI" id="CHEBI:15636"/>
        <dbReference type="ChEBI" id="CHEBI:33384"/>
        <dbReference type="ChEBI" id="CHEBI:57305"/>
        <dbReference type="ChEBI" id="CHEBI:57453"/>
        <dbReference type="EC" id="2.1.2.1"/>
    </reaction>
</comment>
<dbReference type="UniPathway" id="UPA00288">
    <property type="reaction ID" value="UER01023"/>
</dbReference>
<keyword evidence="4 6" id="KW-0808">Transferase</keyword>
<keyword evidence="3 6" id="KW-0554">One-carbon metabolism</keyword>
<dbReference type="UniPathway" id="UPA00193"/>
<name>A0A1G1ZT11_9BACT</name>
<evidence type="ECO:0000256" key="4">
    <source>
        <dbReference type="ARBA" id="ARBA00022679"/>
    </source>
</evidence>
<evidence type="ECO:0000256" key="1">
    <source>
        <dbReference type="ARBA" id="ARBA00001933"/>
    </source>
</evidence>
<gene>
    <name evidence="6" type="primary">glyA</name>
    <name evidence="9" type="ORF">A3I24_01155</name>
</gene>
<feature type="binding site" evidence="6">
    <location>
        <begin position="119"/>
        <end position="121"/>
    </location>
    <ligand>
        <name>(6S)-5,6,7,8-tetrahydrofolate</name>
        <dbReference type="ChEBI" id="CHEBI:57453"/>
    </ligand>
</feature>
<dbReference type="GO" id="GO:0008168">
    <property type="term" value="F:methyltransferase activity"/>
    <property type="evidence" value="ECO:0007669"/>
    <property type="project" value="UniProtKB-KW"/>
</dbReference>
<feature type="binding site" evidence="6">
    <location>
        <begin position="346"/>
        <end position="348"/>
    </location>
    <ligand>
        <name>(6S)-5,6,7,8-tetrahydrofolate</name>
        <dbReference type="ChEBI" id="CHEBI:57453"/>
    </ligand>
</feature>
<dbReference type="GO" id="GO:0035999">
    <property type="term" value="P:tetrahydrofolate interconversion"/>
    <property type="evidence" value="ECO:0007669"/>
    <property type="project" value="UniProtKB-UniRule"/>
</dbReference>
<evidence type="ECO:0000256" key="3">
    <source>
        <dbReference type="ARBA" id="ARBA00022563"/>
    </source>
</evidence>
<reference evidence="9 10" key="1">
    <citation type="journal article" date="2016" name="Nat. Commun.">
        <title>Thousands of microbial genomes shed light on interconnected biogeochemical processes in an aquifer system.</title>
        <authorList>
            <person name="Anantharaman K."/>
            <person name="Brown C.T."/>
            <person name="Hug L.A."/>
            <person name="Sharon I."/>
            <person name="Castelle C.J."/>
            <person name="Probst A.J."/>
            <person name="Thomas B.C."/>
            <person name="Singh A."/>
            <person name="Wilkins M.J."/>
            <person name="Karaoz U."/>
            <person name="Brodie E.L."/>
            <person name="Williams K.H."/>
            <person name="Hubbard S.S."/>
            <person name="Banfield J.F."/>
        </authorList>
    </citation>
    <scope>NUCLEOTIDE SEQUENCE [LARGE SCALE GENOMIC DNA]</scope>
</reference>
<dbReference type="PANTHER" id="PTHR11680:SF35">
    <property type="entry name" value="SERINE HYDROXYMETHYLTRANSFERASE 1"/>
    <property type="match status" value="1"/>
</dbReference>
<dbReference type="InterPro" id="IPR039429">
    <property type="entry name" value="SHMT-like_dom"/>
</dbReference>
<proteinExistence type="inferred from homology"/>
<dbReference type="InterPro" id="IPR049943">
    <property type="entry name" value="Ser_HO-MeTrfase-like"/>
</dbReference>
<dbReference type="PIRSF" id="PIRSF000412">
    <property type="entry name" value="SHMT"/>
    <property type="match status" value="1"/>
</dbReference>
<protein>
    <recommendedName>
        <fullName evidence="6">Serine hydroxymethyltransferase</fullName>
        <shortName evidence="6">SHMT</shortName>
        <shortName evidence="6">Serine methylase</shortName>
        <ecNumber evidence="6">2.1.2.1</ecNumber>
    </recommendedName>
</protein>
<keyword evidence="6" id="KW-0028">Amino-acid biosynthesis</keyword>
<accession>A0A1G1ZT11</accession>
<evidence type="ECO:0000256" key="2">
    <source>
        <dbReference type="ARBA" id="ARBA00006376"/>
    </source>
</evidence>
<dbReference type="Pfam" id="PF00464">
    <property type="entry name" value="SHMT"/>
    <property type="match status" value="1"/>
</dbReference>
<dbReference type="InterPro" id="IPR015421">
    <property type="entry name" value="PyrdxlP-dep_Trfase_major"/>
</dbReference>
<dbReference type="Proteomes" id="UP000177690">
    <property type="component" value="Unassembled WGS sequence"/>
</dbReference>
<comment type="subcellular location">
    <subcellularLocation>
        <location evidence="6">Cytoplasm</location>
    </subcellularLocation>
</comment>
<feature type="binding site" evidence="6">
    <location>
        <position position="239"/>
    </location>
    <ligand>
        <name>(6S)-5,6,7,8-tetrahydrofolate</name>
        <dbReference type="ChEBI" id="CHEBI:57453"/>
    </ligand>
</feature>
<dbReference type="InterPro" id="IPR015424">
    <property type="entry name" value="PyrdxlP-dep_Trfase"/>
</dbReference>
<dbReference type="AlphaFoldDB" id="A0A1G1ZT11"/>
<comment type="pathway">
    <text evidence="6">One-carbon metabolism; tetrahydrofolate interconversion.</text>
</comment>
<comment type="pathway">
    <text evidence="6">Amino-acid biosynthesis; glycine biosynthesis; glycine from L-serine: step 1/1.</text>
</comment>
<dbReference type="Gene3D" id="3.90.1150.10">
    <property type="entry name" value="Aspartate Aminotransferase, domain 1"/>
    <property type="match status" value="1"/>
</dbReference>
<keyword evidence="6" id="KW-0963">Cytoplasm</keyword>
<dbReference type="Gene3D" id="3.40.640.10">
    <property type="entry name" value="Type I PLP-dependent aspartate aminotransferase-like (Major domain)"/>
    <property type="match status" value="1"/>
</dbReference>
<feature type="domain" description="Serine hydroxymethyltransferase-like" evidence="8">
    <location>
        <begin position="2"/>
        <end position="377"/>
    </location>
</feature>
<dbReference type="InterPro" id="IPR019798">
    <property type="entry name" value="Ser_HO-MeTrfase_PLP_BS"/>
</dbReference>
<dbReference type="NCBIfam" id="NF000586">
    <property type="entry name" value="PRK00011.1"/>
    <property type="match status" value="1"/>
</dbReference>
<dbReference type="InterPro" id="IPR015422">
    <property type="entry name" value="PyrdxlP-dep_Trfase_small"/>
</dbReference>
<evidence type="ECO:0000256" key="7">
    <source>
        <dbReference type="PIRSR" id="PIRSR000412-50"/>
    </source>
</evidence>
<dbReference type="PANTHER" id="PTHR11680">
    <property type="entry name" value="SERINE HYDROXYMETHYLTRANSFERASE"/>
    <property type="match status" value="1"/>
</dbReference>
<feature type="modified residue" description="N6-(pyridoxal phosphate)lysine" evidence="6 7">
    <location>
        <position position="224"/>
    </location>
</feature>
<dbReference type="GO" id="GO:0030170">
    <property type="term" value="F:pyridoxal phosphate binding"/>
    <property type="evidence" value="ECO:0007669"/>
    <property type="project" value="UniProtKB-UniRule"/>
</dbReference>
<dbReference type="InterPro" id="IPR001085">
    <property type="entry name" value="Ser_HO-MeTrfase"/>
</dbReference>
<comment type="similarity">
    <text evidence="2 6">Belongs to the SHMT family.</text>
</comment>
<dbReference type="EC" id="2.1.2.1" evidence="6"/>
<comment type="caution">
    <text evidence="9">The sequence shown here is derived from an EMBL/GenBank/DDBJ whole genome shotgun (WGS) entry which is preliminary data.</text>
</comment>
<comment type="function">
    <text evidence="6">Catalyzes the reversible interconversion of serine and glycine with tetrahydrofolate (THF) serving as the one-carbon carrier. This reaction serves as the major source of one-carbon groups required for the biosynthesis of purines, thymidylate, methionine, and other important biomolecules. Also exhibits THF-independent aldolase activity toward beta-hydroxyamino acids, producing glycine and aldehydes, via a retro-aldol mechanism.</text>
</comment>
<evidence type="ECO:0000259" key="8">
    <source>
        <dbReference type="Pfam" id="PF00464"/>
    </source>
</evidence>
<dbReference type="PROSITE" id="PS00096">
    <property type="entry name" value="SHMT"/>
    <property type="match status" value="1"/>
</dbReference>
<comment type="subunit">
    <text evidence="6">Homodimer.</text>
</comment>
<dbReference type="CDD" id="cd00378">
    <property type="entry name" value="SHMT"/>
    <property type="match status" value="1"/>
</dbReference>
<feature type="binding site" evidence="6">
    <location>
        <position position="115"/>
    </location>
    <ligand>
        <name>(6S)-5,6,7,8-tetrahydrofolate</name>
        <dbReference type="ChEBI" id="CHEBI:57453"/>
    </ligand>
</feature>
<sequence>MDKILQKLIKKEVGRQENTINLIASENIAQPEMLKILGSPLVNKYSEGYPGKRYYPGNQYYDEIENLAQERALKAFHLSHQKWQVNVQPYSGSPANQAVYFALLKPGDLLMGLSLAHGGHLTHGHFVNFSGIIYKSRHYTLDLANDLIDYKKIEKLAIQYKPKIIISGATAYPRKIDFKKIGVVAKKIGAYHLADISHIAGLVAAGVHPSPFPYADLVTSTTHKTLRGPRGAVIFSKTELAPAINKAVFPGLQGGPHNNTTAAIAWAFGEALTPTFKSYQRQIVTNAHTLAESLKKLGFNLVSNGTDNHLILINLKKNLITGFEAEQLLEKAGLLANRNAVPGDMTPFKPSGVRLGTPAVTSRGMKEKEMRLIAQFIYDLIVIKTNPAKIKLAVENLCKKFPIGIISKAH</sequence>
<dbReference type="SUPFAM" id="SSF53383">
    <property type="entry name" value="PLP-dependent transferases"/>
    <property type="match status" value="1"/>
</dbReference>
<dbReference type="HAMAP" id="MF_00051">
    <property type="entry name" value="SHMT"/>
    <property type="match status" value="1"/>
</dbReference>
<dbReference type="GO" id="GO:0005737">
    <property type="term" value="C:cytoplasm"/>
    <property type="evidence" value="ECO:0007669"/>
    <property type="project" value="UniProtKB-SubCell"/>
</dbReference>